<keyword evidence="1" id="KW-0812">Transmembrane</keyword>
<dbReference type="EnsemblMetazoa" id="CLYHEMT026132.1">
    <property type="protein sequence ID" value="CLYHEMP026132.1"/>
    <property type="gene ID" value="CLYHEMG026132"/>
</dbReference>
<dbReference type="AlphaFoldDB" id="A0A7M5XNA1"/>
<evidence type="ECO:0000256" key="1">
    <source>
        <dbReference type="SAM" id="Phobius"/>
    </source>
</evidence>
<feature type="transmembrane region" description="Helical" evidence="1">
    <location>
        <begin position="12"/>
        <end position="31"/>
    </location>
</feature>
<sequence length="335" mass="37798">NVMIPTTIKYKILVVIIVVLCVCVLKCDGMPNGTITKHPQSTNKPTSQPNEDKTKWWKWLALPGAFAACIVIFKFVLDCFTWRKYEKANEIALNFMKTNKENYGIDYSSWLKIECCWSCCLSCSAVWFTQGCCRQKPAEKGVSYNNGRGDGAATETTHLISHSSSVVDVGPSMAPSMNIETGPSTDGEGNTQVVESFSSRNNGMDDNNAGYIEKKEGSVVTLAKIQFVDERLVKPVGINTKPTDAWSLISDTHKLPEEGIEAFKNMIGRCTIITFHQFLKHCLRYGGFLRPLNRRSHFYHFGGKKSGLEFYQTYHKLALHPVLYYVALDWYHFKT</sequence>
<organism evidence="2 3">
    <name type="scientific">Clytia hemisphaerica</name>
    <dbReference type="NCBI Taxonomy" id="252671"/>
    <lineage>
        <taxon>Eukaryota</taxon>
        <taxon>Metazoa</taxon>
        <taxon>Cnidaria</taxon>
        <taxon>Hydrozoa</taxon>
        <taxon>Hydroidolina</taxon>
        <taxon>Leptothecata</taxon>
        <taxon>Obeliida</taxon>
        <taxon>Clytiidae</taxon>
        <taxon>Clytia</taxon>
    </lineage>
</organism>
<proteinExistence type="predicted"/>
<accession>A0A7M5XNA1</accession>
<feature type="transmembrane region" description="Helical" evidence="1">
    <location>
        <begin position="56"/>
        <end position="77"/>
    </location>
</feature>
<keyword evidence="1" id="KW-1133">Transmembrane helix</keyword>
<evidence type="ECO:0000313" key="2">
    <source>
        <dbReference type="EnsemblMetazoa" id="CLYHEMP026132.1"/>
    </source>
</evidence>
<reference evidence="2" key="1">
    <citation type="submission" date="2021-01" db="UniProtKB">
        <authorList>
            <consortium name="EnsemblMetazoa"/>
        </authorList>
    </citation>
    <scope>IDENTIFICATION</scope>
</reference>
<keyword evidence="1" id="KW-0472">Membrane</keyword>
<keyword evidence="3" id="KW-1185">Reference proteome</keyword>
<evidence type="ECO:0000313" key="3">
    <source>
        <dbReference type="Proteomes" id="UP000594262"/>
    </source>
</evidence>
<dbReference type="Proteomes" id="UP000594262">
    <property type="component" value="Unplaced"/>
</dbReference>
<name>A0A7M5XNA1_9CNID</name>
<protein>
    <submittedName>
        <fullName evidence="2">Uncharacterized protein</fullName>
    </submittedName>
</protein>